<dbReference type="AlphaFoldDB" id="A0A248KJE7"/>
<reference evidence="1 2" key="1">
    <citation type="submission" date="2017-06" db="EMBL/GenBank/DDBJ databases">
        <title>Origin of plasmid-mediated fosfomycin resistance gene fosA3.</title>
        <authorList>
            <person name="Ito R."/>
            <person name="Pacey M.P."/>
            <person name="Doi Y."/>
        </authorList>
    </citation>
    <scope>NUCLEOTIDE SEQUENCE [LARGE SCALE GENOMIC DNA]</scope>
    <source>
        <strain evidence="1 2">YDC799</strain>
    </source>
</reference>
<sequence length="88" mass="9530">MAKVIIELTRDFTCKQDAGRTEILGVVVSIEDRNPDGKIGPQDVLAAAIKQRIPQVIKEAGEEVAALIGKFGISARSEMMAKNANQKH</sequence>
<organism evidence="1 2">
    <name type="scientific">Kluyvera genomosp. 3</name>
    <dbReference type="NCBI Taxonomy" id="2774055"/>
    <lineage>
        <taxon>Bacteria</taxon>
        <taxon>Pseudomonadati</taxon>
        <taxon>Pseudomonadota</taxon>
        <taxon>Gammaproteobacteria</taxon>
        <taxon>Enterobacterales</taxon>
        <taxon>Enterobacteriaceae</taxon>
        <taxon>Kluyvera</taxon>
    </lineage>
</organism>
<protein>
    <submittedName>
        <fullName evidence="1">Uncharacterized protein</fullName>
    </submittedName>
</protein>
<name>A0A248KJE7_9ENTR</name>
<evidence type="ECO:0000313" key="1">
    <source>
        <dbReference type="EMBL" id="ASG63808.1"/>
    </source>
</evidence>
<gene>
    <name evidence="1" type="ORF">CEW81_16995</name>
</gene>
<accession>A0A248KJE7</accession>
<dbReference type="Proteomes" id="UP000197098">
    <property type="component" value="Chromosome"/>
</dbReference>
<evidence type="ECO:0000313" key="2">
    <source>
        <dbReference type="Proteomes" id="UP000197098"/>
    </source>
</evidence>
<proteinExistence type="predicted"/>
<dbReference type="EMBL" id="CP022114">
    <property type="protein sequence ID" value="ASG63808.1"/>
    <property type="molecule type" value="Genomic_DNA"/>
</dbReference>